<dbReference type="EMBL" id="UZAM01007794">
    <property type="protein sequence ID" value="VDP01469.1"/>
    <property type="molecule type" value="Genomic_DNA"/>
</dbReference>
<dbReference type="Proteomes" id="UP000270296">
    <property type="component" value="Unassembled WGS sequence"/>
</dbReference>
<dbReference type="InterPro" id="IPR036734">
    <property type="entry name" value="Neur_chan_lig-bd_sf"/>
</dbReference>
<sequence>MLAATTLQTEVTHPTFLTLHSLFSGYDRDFSPCTASGPLVIDVSMDVMELAWKGNKMHILYFLREKWVDERLQSNTTIPIKIKESEKAWLPDVFSPTAIQSKTEHDGALTILPHGELVLSRLIKSSFNCPLSLTSVYLKNGTVNCTVTFEPYGHSENEVKLRWADHGVNMEYIKNKNCNYATVIESEENVVSAHGRKYSRLEVVIEVQTGITRSVLEYQLQKIVSEL</sequence>
<keyword evidence="3" id="KW-1185">Reference proteome</keyword>
<dbReference type="InterPro" id="IPR006202">
    <property type="entry name" value="Neur_chan_lig-bd"/>
</dbReference>
<dbReference type="Gene3D" id="2.70.170.10">
    <property type="entry name" value="Neurotransmitter-gated ion-channel ligand-binding domain"/>
    <property type="match status" value="1"/>
</dbReference>
<dbReference type="GO" id="GO:0016020">
    <property type="term" value="C:membrane"/>
    <property type="evidence" value="ECO:0007669"/>
    <property type="project" value="InterPro"/>
</dbReference>
<dbReference type="SUPFAM" id="SSF63712">
    <property type="entry name" value="Nicotinic receptor ligand binding domain-like"/>
    <property type="match status" value="1"/>
</dbReference>
<gene>
    <name evidence="2" type="ORF">SBAD_LOCUS3524</name>
</gene>
<dbReference type="WBParaSite" id="SBAD_0000368301-mRNA-1">
    <property type="protein sequence ID" value="SBAD_0000368301-mRNA-1"/>
    <property type="gene ID" value="SBAD_0000368301"/>
</dbReference>
<evidence type="ECO:0000313" key="3">
    <source>
        <dbReference type="Proteomes" id="UP000270296"/>
    </source>
</evidence>
<dbReference type="AlphaFoldDB" id="A0A183IIS8"/>
<accession>A0A183IIS8</accession>
<dbReference type="OrthoDB" id="5913212at2759"/>
<protein>
    <submittedName>
        <fullName evidence="4">Neur_chan_LBD domain-containing protein</fullName>
    </submittedName>
</protein>
<proteinExistence type="predicted"/>
<evidence type="ECO:0000313" key="2">
    <source>
        <dbReference type="EMBL" id="VDP01469.1"/>
    </source>
</evidence>
<dbReference type="GO" id="GO:0005230">
    <property type="term" value="F:extracellular ligand-gated monoatomic ion channel activity"/>
    <property type="evidence" value="ECO:0007669"/>
    <property type="project" value="InterPro"/>
</dbReference>
<evidence type="ECO:0000259" key="1">
    <source>
        <dbReference type="Pfam" id="PF02931"/>
    </source>
</evidence>
<feature type="domain" description="Neurotransmitter-gated ion-channel ligand-binding" evidence="1">
    <location>
        <begin position="19"/>
        <end position="196"/>
    </location>
</feature>
<organism evidence="4">
    <name type="scientific">Soboliphyme baturini</name>
    <dbReference type="NCBI Taxonomy" id="241478"/>
    <lineage>
        <taxon>Eukaryota</taxon>
        <taxon>Metazoa</taxon>
        <taxon>Ecdysozoa</taxon>
        <taxon>Nematoda</taxon>
        <taxon>Enoplea</taxon>
        <taxon>Dorylaimia</taxon>
        <taxon>Dioctophymatida</taxon>
        <taxon>Dioctophymatoidea</taxon>
        <taxon>Soboliphymatidae</taxon>
        <taxon>Soboliphyme</taxon>
    </lineage>
</organism>
<reference evidence="2 3" key="2">
    <citation type="submission" date="2018-11" db="EMBL/GenBank/DDBJ databases">
        <authorList>
            <consortium name="Pathogen Informatics"/>
        </authorList>
    </citation>
    <scope>NUCLEOTIDE SEQUENCE [LARGE SCALE GENOMIC DNA]</scope>
</reference>
<dbReference type="Pfam" id="PF02931">
    <property type="entry name" value="Neur_chan_LBD"/>
    <property type="match status" value="1"/>
</dbReference>
<evidence type="ECO:0000313" key="4">
    <source>
        <dbReference type="WBParaSite" id="SBAD_0000368301-mRNA-1"/>
    </source>
</evidence>
<reference evidence="4" key="1">
    <citation type="submission" date="2016-06" db="UniProtKB">
        <authorList>
            <consortium name="WormBaseParasite"/>
        </authorList>
    </citation>
    <scope>IDENTIFICATION</scope>
</reference>
<name>A0A183IIS8_9BILA</name>